<keyword evidence="10" id="KW-1185">Reference proteome</keyword>
<gene>
    <name evidence="9" type="ORF">ROLI_043630</name>
</gene>
<dbReference type="Gene3D" id="2.40.440.10">
    <property type="entry name" value="L,D-transpeptidase catalytic domain-like"/>
    <property type="match status" value="1"/>
</dbReference>
<keyword evidence="4 7" id="KW-0133">Cell shape</keyword>
<comment type="similarity">
    <text evidence="2">Belongs to the YkuD family.</text>
</comment>
<feature type="active site" description="Nucleophile" evidence="7">
    <location>
        <position position="141"/>
    </location>
</feature>
<dbReference type="InterPro" id="IPR038063">
    <property type="entry name" value="Transpep_catalytic_dom"/>
</dbReference>
<keyword evidence="3" id="KW-0808">Transferase</keyword>
<name>A0ABZ2BYT0_9RHOB</name>
<evidence type="ECO:0000256" key="1">
    <source>
        <dbReference type="ARBA" id="ARBA00004752"/>
    </source>
</evidence>
<evidence type="ECO:0000256" key="6">
    <source>
        <dbReference type="ARBA" id="ARBA00023316"/>
    </source>
</evidence>
<dbReference type="CDD" id="cd16913">
    <property type="entry name" value="YkuD_like"/>
    <property type="match status" value="1"/>
</dbReference>
<evidence type="ECO:0000256" key="7">
    <source>
        <dbReference type="PROSITE-ProRule" id="PRU01373"/>
    </source>
</evidence>
<dbReference type="InterPro" id="IPR005490">
    <property type="entry name" value="LD_TPept_cat_dom"/>
</dbReference>
<dbReference type="RefSeq" id="WP_187428449.1">
    <property type="nucleotide sequence ID" value="NZ_CP143423.1"/>
</dbReference>
<comment type="pathway">
    <text evidence="1 7">Cell wall biogenesis; peptidoglycan biosynthesis.</text>
</comment>
<dbReference type="Proteomes" id="UP001318682">
    <property type="component" value="Chromosome"/>
</dbReference>
<proteinExistence type="inferred from homology"/>
<dbReference type="PANTHER" id="PTHR36699:SF1">
    <property type="entry name" value="L,D-TRANSPEPTIDASE YAFK-RELATED"/>
    <property type="match status" value="1"/>
</dbReference>
<dbReference type="PROSITE" id="PS51257">
    <property type="entry name" value="PROKAR_LIPOPROTEIN"/>
    <property type="match status" value="1"/>
</dbReference>
<evidence type="ECO:0000256" key="2">
    <source>
        <dbReference type="ARBA" id="ARBA00005992"/>
    </source>
</evidence>
<evidence type="ECO:0000313" key="9">
    <source>
        <dbReference type="EMBL" id="WVX51262.1"/>
    </source>
</evidence>
<protein>
    <recommendedName>
        <fullName evidence="8">L,D-TPase catalytic domain-containing protein</fullName>
    </recommendedName>
</protein>
<sequence>MRRRDLILSTAAAVALSGCAGSSKFRRYDGPEVTYVVVNKGARRMHLLHHASVLKSYDINLGFAPVGHKQFEGDGRTPEGVYRIDRRNPNSNFHLSLGISYPNVNDVALAKAMGKSAGGDIFIHGQKNPFRRDSKDWTWGCIAVANEEMEEIYAMVQDDTLIALNA</sequence>
<evidence type="ECO:0000313" key="10">
    <source>
        <dbReference type="Proteomes" id="UP001318682"/>
    </source>
</evidence>
<keyword evidence="6 7" id="KW-0961">Cell wall biogenesis/degradation</keyword>
<keyword evidence="5 7" id="KW-0573">Peptidoglycan synthesis</keyword>
<feature type="active site" description="Proton donor/acceptor" evidence="7">
    <location>
        <position position="124"/>
    </location>
</feature>
<evidence type="ECO:0000256" key="4">
    <source>
        <dbReference type="ARBA" id="ARBA00022960"/>
    </source>
</evidence>
<dbReference type="PROSITE" id="PS52029">
    <property type="entry name" value="LD_TPASE"/>
    <property type="match status" value="1"/>
</dbReference>
<evidence type="ECO:0000256" key="5">
    <source>
        <dbReference type="ARBA" id="ARBA00022984"/>
    </source>
</evidence>
<dbReference type="Pfam" id="PF03734">
    <property type="entry name" value="YkuD"/>
    <property type="match status" value="1"/>
</dbReference>
<dbReference type="EMBL" id="CP143423">
    <property type="protein sequence ID" value="WVX51262.1"/>
    <property type="molecule type" value="Genomic_DNA"/>
</dbReference>
<accession>A0ABZ2BYT0</accession>
<evidence type="ECO:0000259" key="8">
    <source>
        <dbReference type="PROSITE" id="PS52029"/>
    </source>
</evidence>
<dbReference type="SUPFAM" id="SSF141523">
    <property type="entry name" value="L,D-transpeptidase catalytic domain-like"/>
    <property type="match status" value="1"/>
</dbReference>
<organism evidence="9 10">
    <name type="scientific">Roseobacter fucihabitans</name>
    <dbReference type="NCBI Taxonomy" id="1537242"/>
    <lineage>
        <taxon>Bacteria</taxon>
        <taxon>Pseudomonadati</taxon>
        <taxon>Pseudomonadota</taxon>
        <taxon>Alphaproteobacteria</taxon>
        <taxon>Rhodobacterales</taxon>
        <taxon>Roseobacteraceae</taxon>
        <taxon>Roseobacter</taxon>
    </lineage>
</organism>
<reference evidence="10" key="2">
    <citation type="submission" date="2024-01" db="EMBL/GenBank/DDBJ databases">
        <title>Roseobacter fucihabitans sp. nov., isolated from the brown alga Fucus spiralis.</title>
        <authorList>
            <person name="Hahnke S."/>
            <person name="Berger M."/>
            <person name="Schlingloff A."/>
            <person name="Athale I."/>
            <person name="Neumann-Schaal M."/>
            <person name="Adenaya A."/>
            <person name="Poehlein A."/>
            <person name="Daniel R."/>
            <person name="Pertersen J."/>
            <person name="Brinkhoff T."/>
        </authorList>
    </citation>
    <scope>NUCLEOTIDE SEQUENCE [LARGE SCALE GENOMIC DNA]</scope>
    <source>
        <strain evidence="10">B14</strain>
    </source>
</reference>
<reference evidence="9 10" key="1">
    <citation type="submission" date="2015-07" db="EMBL/GenBank/DDBJ databases">
        <authorList>
            <person name="Voget S."/>
            <person name="Dogs M."/>
            <person name="Brinkhoff T.H."/>
            <person name="Daniel R."/>
        </authorList>
    </citation>
    <scope>NUCLEOTIDE SEQUENCE [LARGE SCALE GENOMIC DNA]</scope>
    <source>
        <strain evidence="9 10">B14</strain>
    </source>
</reference>
<evidence type="ECO:0000256" key="3">
    <source>
        <dbReference type="ARBA" id="ARBA00022679"/>
    </source>
</evidence>
<feature type="domain" description="L,D-TPase catalytic" evidence="8">
    <location>
        <begin position="34"/>
        <end position="165"/>
    </location>
</feature>
<dbReference type="PANTHER" id="PTHR36699">
    <property type="entry name" value="LD-TRANSPEPTIDASE"/>
    <property type="match status" value="1"/>
</dbReference>